<feature type="region of interest" description="Disordered" evidence="1">
    <location>
        <begin position="1"/>
        <end position="22"/>
    </location>
</feature>
<evidence type="ECO:0000256" key="2">
    <source>
        <dbReference type="SAM" id="Phobius"/>
    </source>
</evidence>
<dbReference type="GeneID" id="31002242"/>
<keyword evidence="2" id="KW-1133">Transmembrane helix</keyword>
<keyword evidence="2" id="KW-0472">Membrane</keyword>
<evidence type="ECO:0000256" key="1">
    <source>
        <dbReference type="SAM" id="MobiDB-lite"/>
    </source>
</evidence>
<feature type="compositionally biased region" description="Basic and acidic residues" evidence="1">
    <location>
        <begin position="229"/>
        <end position="241"/>
    </location>
</feature>
<feature type="compositionally biased region" description="Polar residues" evidence="1">
    <location>
        <begin position="13"/>
        <end position="22"/>
    </location>
</feature>
<feature type="compositionally biased region" description="Low complexity" evidence="1">
    <location>
        <begin position="97"/>
        <end position="115"/>
    </location>
</feature>
<feature type="transmembrane region" description="Helical" evidence="2">
    <location>
        <begin position="184"/>
        <end position="208"/>
    </location>
</feature>
<feature type="transmembrane region" description="Helical" evidence="2">
    <location>
        <begin position="33"/>
        <end position="51"/>
    </location>
</feature>
<sequence>MKTMTMDIKASSPFPSQRFNNSARKRTQHHIHLLFKLLLFLGIAALNRLGITTAGLGVGVLGDLVLISTVVQVTKTLPPGVPAPTLTEGDAADPTGSPSSEQQQQQQQHQAEPPQQTAPGVTSAEAEAIATAASESNSLSSFHSTFSTAAATTLSGTATATATTAAIQGSDSSKALGLHKLPTYAIVAIACSAIAFIAILAITFLCLVRRRRRSRNADMAGLKRRGAIKKGDGSSDLDSLRGRSFGRPKSFSYAEKRDIPSRPSPGSEQVRFSMGAPAQVWPSDPTRRGSLKPGLYQQSGNQGRGLPRTEIPRNLESVMTPVERGIGPLQIEKVRFPGTPMESDEKVHEFLNGDITSNDSSSIYSKSVGGRYSAISTITNLEKTVQGSKRLTRDDAAKIVLEKTVQDIKRSTRIEDYGTVQKGKKKSVTIVTPEYHSQHNWLKAEYCSQDDRLTPEDYSRNGWL</sequence>
<dbReference type="RefSeq" id="XP_020121947.1">
    <property type="nucleotide sequence ID" value="XM_020264534.1"/>
</dbReference>
<protein>
    <submittedName>
        <fullName evidence="3">Uncharacterized protein</fullName>
    </submittedName>
</protein>
<name>A0A225B3G0_TALAT</name>
<keyword evidence="4" id="KW-1185">Reference proteome</keyword>
<accession>A0A225B3G0</accession>
<dbReference type="EMBL" id="LFMY01000003">
    <property type="protein sequence ID" value="OKL61826.1"/>
    <property type="molecule type" value="Genomic_DNA"/>
</dbReference>
<reference evidence="3 4" key="1">
    <citation type="submission" date="2015-06" db="EMBL/GenBank/DDBJ databases">
        <title>Talaromyces atroroseus IBT 11181 draft genome.</title>
        <authorList>
            <person name="Rasmussen K.B."/>
            <person name="Rasmussen S."/>
            <person name="Petersen B."/>
            <person name="Sicheritz-Ponten T."/>
            <person name="Mortensen U.H."/>
            <person name="Thrane U."/>
        </authorList>
    </citation>
    <scope>NUCLEOTIDE SEQUENCE [LARGE SCALE GENOMIC DNA]</scope>
    <source>
        <strain evidence="3 4">IBT 11181</strain>
    </source>
</reference>
<evidence type="ECO:0000313" key="4">
    <source>
        <dbReference type="Proteomes" id="UP000214365"/>
    </source>
</evidence>
<evidence type="ECO:0000313" key="3">
    <source>
        <dbReference type="EMBL" id="OKL61826.1"/>
    </source>
</evidence>
<organism evidence="3 4">
    <name type="scientific">Talaromyces atroroseus</name>
    <dbReference type="NCBI Taxonomy" id="1441469"/>
    <lineage>
        <taxon>Eukaryota</taxon>
        <taxon>Fungi</taxon>
        <taxon>Dikarya</taxon>
        <taxon>Ascomycota</taxon>
        <taxon>Pezizomycotina</taxon>
        <taxon>Eurotiomycetes</taxon>
        <taxon>Eurotiomycetidae</taxon>
        <taxon>Eurotiales</taxon>
        <taxon>Trichocomaceae</taxon>
        <taxon>Talaromyces</taxon>
        <taxon>Talaromyces sect. Trachyspermi</taxon>
    </lineage>
</organism>
<dbReference type="AlphaFoldDB" id="A0A225B3G0"/>
<dbReference type="Proteomes" id="UP000214365">
    <property type="component" value="Unassembled WGS sequence"/>
</dbReference>
<keyword evidence="2" id="KW-0812">Transmembrane</keyword>
<feature type="region of interest" description="Disordered" evidence="1">
    <location>
        <begin position="77"/>
        <end position="127"/>
    </location>
</feature>
<feature type="region of interest" description="Disordered" evidence="1">
    <location>
        <begin position="216"/>
        <end position="244"/>
    </location>
</feature>
<comment type="caution">
    <text evidence="3">The sequence shown here is derived from an EMBL/GenBank/DDBJ whole genome shotgun (WGS) entry which is preliminary data.</text>
</comment>
<feature type="region of interest" description="Disordered" evidence="1">
    <location>
        <begin position="275"/>
        <end position="313"/>
    </location>
</feature>
<proteinExistence type="predicted"/>
<feature type="region of interest" description="Disordered" evidence="1">
    <location>
        <begin position="251"/>
        <end position="270"/>
    </location>
</feature>
<gene>
    <name evidence="3" type="ORF">UA08_02487</name>
</gene>